<feature type="region of interest" description="Disordered" evidence="1">
    <location>
        <begin position="1"/>
        <end position="29"/>
    </location>
</feature>
<dbReference type="Proteomes" id="UP001172673">
    <property type="component" value="Unassembled WGS sequence"/>
</dbReference>
<keyword evidence="3" id="KW-1185">Reference proteome</keyword>
<dbReference type="EMBL" id="JAPDRK010000017">
    <property type="protein sequence ID" value="KAJ9604975.1"/>
    <property type="molecule type" value="Genomic_DNA"/>
</dbReference>
<protein>
    <submittedName>
        <fullName evidence="2">Uncharacterized protein</fullName>
    </submittedName>
</protein>
<reference evidence="2" key="1">
    <citation type="submission" date="2022-10" db="EMBL/GenBank/DDBJ databases">
        <title>Culturing micro-colonial fungi from biological soil crusts in the Mojave desert and describing Neophaeococcomyces mojavensis, and introducing the new genera and species Taxawa tesnikishii.</title>
        <authorList>
            <person name="Kurbessoian T."/>
            <person name="Stajich J.E."/>
        </authorList>
    </citation>
    <scope>NUCLEOTIDE SEQUENCE</scope>
    <source>
        <strain evidence="2">TK_41</strain>
    </source>
</reference>
<comment type="caution">
    <text evidence="2">The sequence shown here is derived from an EMBL/GenBank/DDBJ whole genome shotgun (WGS) entry which is preliminary data.</text>
</comment>
<evidence type="ECO:0000313" key="2">
    <source>
        <dbReference type="EMBL" id="KAJ9604975.1"/>
    </source>
</evidence>
<feature type="compositionally biased region" description="Acidic residues" evidence="1">
    <location>
        <begin position="8"/>
        <end position="17"/>
    </location>
</feature>
<name>A0AA38X1F0_9EURO</name>
<sequence>MGLKMESFDDDMPDDQVGDSGSHLNGPDLEKTIQSWQSTLDMLREYKTELVNIVADHPDLTPENRASILESLLAQCEIELTDAEVVVAANASGMSIAKLLTVTQQVGCAKVVLLMKAADLEMVETARYANLGSALSRLRRTEAFYRCVRQLRDSREGGLCSIYGDQAATDIFERMLANTGAVKLVEVERFTPHALADVACAICQETEVKSIITWCQSILSPCCKVPVHGCCMELRVREVKQDCPRYRYLFSEEDMAAMIHERTFQLEEGMRTCCYEECERMQAAIRSA</sequence>
<gene>
    <name evidence="2" type="ORF">H2200_010364</name>
</gene>
<evidence type="ECO:0000256" key="1">
    <source>
        <dbReference type="SAM" id="MobiDB-lite"/>
    </source>
</evidence>
<evidence type="ECO:0000313" key="3">
    <source>
        <dbReference type="Proteomes" id="UP001172673"/>
    </source>
</evidence>
<proteinExistence type="predicted"/>
<dbReference type="AlphaFoldDB" id="A0AA38X1F0"/>
<organism evidence="2 3">
    <name type="scientific">Cladophialophora chaetospira</name>
    <dbReference type="NCBI Taxonomy" id="386627"/>
    <lineage>
        <taxon>Eukaryota</taxon>
        <taxon>Fungi</taxon>
        <taxon>Dikarya</taxon>
        <taxon>Ascomycota</taxon>
        <taxon>Pezizomycotina</taxon>
        <taxon>Eurotiomycetes</taxon>
        <taxon>Chaetothyriomycetidae</taxon>
        <taxon>Chaetothyriales</taxon>
        <taxon>Herpotrichiellaceae</taxon>
        <taxon>Cladophialophora</taxon>
    </lineage>
</organism>
<accession>A0AA38X1F0</accession>